<dbReference type="PANTHER" id="PTHR35024">
    <property type="entry name" value="HYPOTHETICAL CYTOSOLIC PROTEIN"/>
    <property type="match status" value="1"/>
</dbReference>
<protein>
    <submittedName>
        <fullName evidence="2">Protein CcmA, bactofilin family</fullName>
    </submittedName>
</protein>
<dbReference type="EMBL" id="FUZT01000004">
    <property type="protein sequence ID" value="SKC63921.1"/>
    <property type="molecule type" value="Genomic_DNA"/>
</dbReference>
<comment type="similarity">
    <text evidence="1">Belongs to the bactofilin family.</text>
</comment>
<dbReference type="InterPro" id="IPR007607">
    <property type="entry name" value="BacA/B"/>
</dbReference>
<dbReference type="Pfam" id="PF04519">
    <property type="entry name" value="Bactofilin"/>
    <property type="match status" value="1"/>
</dbReference>
<keyword evidence="3" id="KW-1185">Reference proteome</keyword>
<gene>
    <name evidence="2" type="ORF">SAMN02194393_01882</name>
</gene>
<dbReference type="Proteomes" id="UP000190285">
    <property type="component" value="Unassembled WGS sequence"/>
</dbReference>
<dbReference type="PANTHER" id="PTHR35024:SF4">
    <property type="entry name" value="POLYMER-FORMING CYTOSKELETAL PROTEIN"/>
    <property type="match status" value="1"/>
</dbReference>
<dbReference type="AlphaFoldDB" id="A0A1T5KJV3"/>
<sequence>MLKKKNNISPQNFDTLIGNNANFEGTLKTSGLLRIDGLFKGDIEVNGNIIIGKEGKIVGNVKTDGIEISGIVEGNVIASEQLKISSSGKLIGDIEVGSFIVEEKAMFDGKCKMKNENSTQIKDNKKVSKEKITA</sequence>
<evidence type="ECO:0000313" key="2">
    <source>
        <dbReference type="EMBL" id="SKC63921.1"/>
    </source>
</evidence>
<dbReference type="STRING" id="36842.SAMN02194393_01882"/>
<proteinExistence type="inferred from homology"/>
<dbReference type="OrthoDB" id="9802488at2"/>
<dbReference type="RefSeq" id="WP_079491113.1">
    <property type="nucleotide sequence ID" value="NZ_FUZT01000004.1"/>
</dbReference>
<reference evidence="2 3" key="1">
    <citation type="submission" date="2017-02" db="EMBL/GenBank/DDBJ databases">
        <authorList>
            <person name="Peterson S.W."/>
        </authorList>
    </citation>
    <scope>NUCLEOTIDE SEQUENCE [LARGE SCALE GENOMIC DNA]</scope>
    <source>
        <strain evidence="2 3">M1</strain>
    </source>
</reference>
<evidence type="ECO:0000313" key="3">
    <source>
        <dbReference type="Proteomes" id="UP000190285"/>
    </source>
</evidence>
<evidence type="ECO:0000256" key="1">
    <source>
        <dbReference type="ARBA" id="ARBA00044755"/>
    </source>
</evidence>
<accession>A0A1T5KJV3</accession>
<name>A0A1T5KJV3_9FIRM</name>
<organism evidence="2 3">
    <name type="scientific">Maledivibacter halophilus</name>
    <dbReference type="NCBI Taxonomy" id="36842"/>
    <lineage>
        <taxon>Bacteria</taxon>
        <taxon>Bacillati</taxon>
        <taxon>Bacillota</taxon>
        <taxon>Clostridia</taxon>
        <taxon>Peptostreptococcales</taxon>
        <taxon>Caminicellaceae</taxon>
        <taxon>Maledivibacter</taxon>
    </lineage>
</organism>